<evidence type="ECO:0000256" key="1">
    <source>
        <dbReference type="SAM" id="MobiDB-lite"/>
    </source>
</evidence>
<feature type="region of interest" description="Disordered" evidence="1">
    <location>
        <begin position="1"/>
        <end position="91"/>
    </location>
</feature>
<sequence>MGIGMVPALDAPFGAEAEPSEAALSEPDASFAGASPAGAAPPACGGADVNAFGPATVGGSALSRSANAWEGAEDDEDAEDDGSSAVGGRPMCTVPGMRKAVVVSAFTSAGGSDVSSESAGSSEAPPCPVSNVSRGITPVASGSKGASVSSTASLRTSEEPVFPLVMPSPSRCLTLTIMRPRTTPE</sequence>
<feature type="region of interest" description="Disordered" evidence="1">
    <location>
        <begin position="110"/>
        <end position="129"/>
    </location>
</feature>
<comment type="caution">
    <text evidence="2">The sequence shown here is derived from an EMBL/GenBank/DDBJ whole genome shotgun (WGS) entry which is preliminary data.</text>
</comment>
<feature type="compositionally biased region" description="Low complexity" evidence="1">
    <location>
        <begin position="110"/>
        <end position="124"/>
    </location>
</feature>
<organism evidence="2 3">
    <name type="scientific">Nonomuraea spiralis</name>
    <dbReference type="NCBI Taxonomy" id="46182"/>
    <lineage>
        <taxon>Bacteria</taxon>
        <taxon>Bacillati</taxon>
        <taxon>Actinomycetota</taxon>
        <taxon>Actinomycetes</taxon>
        <taxon>Streptosporangiales</taxon>
        <taxon>Streptosporangiaceae</taxon>
        <taxon>Nonomuraea</taxon>
    </lineage>
</organism>
<feature type="compositionally biased region" description="Low complexity" evidence="1">
    <location>
        <begin position="15"/>
        <end position="48"/>
    </location>
</feature>
<dbReference type="Proteomes" id="UP001589647">
    <property type="component" value="Unassembled WGS sequence"/>
</dbReference>
<name>A0ABV5IAF2_9ACTN</name>
<reference evidence="2 3" key="1">
    <citation type="submission" date="2024-09" db="EMBL/GenBank/DDBJ databases">
        <authorList>
            <person name="Sun Q."/>
            <person name="Mori K."/>
        </authorList>
    </citation>
    <scope>NUCLEOTIDE SEQUENCE [LARGE SCALE GENOMIC DNA]</scope>
    <source>
        <strain evidence="2 3">CCM 3426</strain>
    </source>
</reference>
<dbReference type="EMBL" id="JBHMEI010000003">
    <property type="protein sequence ID" value="MFB9201040.1"/>
    <property type="molecule type" value="Genomic_DNA"/>
</dbReference>
<keyword evidence="3" id="KW-1185">Reference proteome</keyword>
<protein>
    <submittedName>
        <fullName evidence="2">Uncharacterized protein</fullName>
    </submittedName>
</protein>
<accession>A0ABV5IAF2</accession>
<dbReference type="RefSeq" id="WP_189646872.1">
    <property type="nucleotide sequence ID" value="NZ_BMRC01000003.1"/>
</dbReference>
<feature type="compositionally biased region" description="Acidic residues" evidence="1">
    <location>
        <begin position="71"/>
        <end position="82"/>
    </location>
</feature>
<evidence type="ECO:0000313" key="2">
    <source>
        <dbReference type="EMBL" id="MFB9201040.1"/>
    </source>
</evidence>
<gene>
    <name evidence="2" type="ORF">ACFFV7_07545</name>
</gene>
<feature type="compositionally biased region" description="Low complexity" evidence="1">
    <location>
        <begin position="139"/>
        <end position="153"/>
    </location>
</feature>
<feature type="region of interest" description="Disordered" evidence="1">
    <location>
        <begin position="135"/>
        <end position="159"/>
    </location>
</feature>
<proteinExistence type="predicted"/>
<evidence type="ECO:0000313" key="3">
    <source>
        <dbReference type="Proteomes" id="UP001589647"/>
    </source>
</evidence>